<name>A0A9X0QFD2_9BACT</name>
<dbReference type="InterPro" id="IPR047955">
    <property type="entry name" value="DrmC-like"/>
</dbReference>
<dbReference type="InterPro" id="IPR001736">
    <property type="entry name" value="PLipase_D/transphosphatidylase"/>
</dbReference>
<dbReference type="AlphaFoldDB" id="A0A9X0QFD2"/>
<dbReference type="InterPro" id="IPR025202">
    <property type="entry name" value="PLD-like_dom"/>
</dbReference>
<reference evidence="2 3" key="1">
    <citation type="submission" date="2020-08" db="EMBL/GenBank/DDBJ databases">
        <title>Genomic Encyclopedia of Type Strains, Phase IV (KMG-V): Genome sequencing to study the core and pangenomes of soil and plant-associated prokaryotes.</title>
        <authorList>
            <person name="Whitman W."/>
        </authorList>
    </citation>
    <scope>NUCLEOTIDE SEQUENCE [LARGE SCALE GENOMIC DNA]</scope>
    <source>
        <strain evidence="2 3">X5P2</strain>
    </source>
</reference>
<dbReference type="PANTHER" id="PTHR21248">
    <property type="entry name" value="CARDIOLIPIN SYNTHASE"/>
    <property type="match status" value="1"/>
</dbReference>
<dbReference type="Gene3D" id="3.30.870.10">
    <property type="entry name" value="Endonuclease Chain A"/>
    <property type="match status" value="1"/>
</dbReference>
<organism evidence="2 3">
    <name type="scientific">Tunturiibacter gelidiferens</name>
    <dbReference type="NCBI Taxonomy" id="3069689"/>
    <lineage>
        <taxon>Bacteria</taxon>
        <taxon>Pseudomonadati</taxon>
        <taxon>Acidobacteriota</taxon>
        <taxon>Terriglobia</taxon>
        <taxon>Terriglobales</taxon>
        <taxon>Acidobacteriaceae</taxon>
        <taxon>Tunturiibacter</taxon>
    </lineage>
</organism>
<sequence>MPATNNGDAAHCLASVIRLAENHMSWNSLSVLIEVSVSVLAQQQQEQFVELLWTGPSPSSEIPARRIDQVLYDLIDFAKREILLVTFAAHKITRLSDGLAKAIGRGVRVRLILEFEEASQGQLSMDALNAFPKIIRQGAQVYYWPLDKRERNAHGKPGKLHAKVAVIDDQAVLSSANLTDDAFNRNFELGSLFTGDQILHRLKEHFDGLCADGTLKLWEYPKLQRM</sequence>
<dbReference type="EMBL" id="JACHEB010000006">
    <property type="protein sequence ID" value="MBB5329431.1"/>
    <property type="molecule type" value="Genomic_DNA"/>
</dbReference>
<dbReference type="Proteomes" id="UP000535182">
    <property type="component" value="Unassembled WGS sequence"/>
</dbReference>
<keyword evidence="3" id="KW-1185">Reference proteome</keyword>
<dbReference type="PROSITE" id="PS50035">
    <property type="entry name" value="PLD"/>
    <property type="match status" value="1"/>
</dbReference>
<feature type="domain" description="PLD phosphodiesterase" evidence="1">
    <location>
        <begin position="156"/>
        <end position="182"/>
    </location>
</feature>
<dbReference type="PANTHER" id="PTHR21248:SF22">
    <property type="entry name" value="PHOSPHOLIPASE D"/>
    <property type="match status" value="1"/>
</dbReference>
<dbReference type="SMART" id="SM00155">
    <property type="entry name" value="PLDc"/>
    <property type="match status" value="1"/>
</dbReference>
<protein>
    <submittedName>
        <fullName evidence="2">Phosphatidylserine/phosphatidylglycerophosphate/ cardiolipin synthase-like enzyme</fullName>
    </submittedName>
</protein>
<dbReference type="GO" id="GO:0032049">
    <property type="term" value="P:cardiolipin biosynthetic process"/>
    <property type="evidence" value="ECO:0007669"/>
    <property type="project" value="UniProtKB-ARBA"/>
</dbReference>
<dbReference type="SUPFAM" id="SSF56024">
    <property type="entry name" value="Phospholipase D/nuclease"/>
    <property type="match status" value="1"/>
</dbReference>
<evidence type="ECO:0000313" key="3">
    <source>
        <dbReference type="Proteomes" id="UP000535182"/>
    </source>
</evidence>
<dbReference type="NCBIfam" id="NF038319">
    <property type="entry name" value="DISARM_DrmC_I"/>
    <property type="match status" value="1"/>
</dbReference>
<evidence type="ECO:0000259" key="1">
    <source>
        <dbReference type="PROSITE" id="PS50035"/>
    </source>
</evidence>
<accession>A0A9X0QFD2</accession>
<dbReference type="Pfam" id="PF13091">
    <property type="entry name" value="PLDc_2"/>
    <property type="match status" value="1"/>
</dbReference>
<dbReference type="GO" id="GO:0030572">
    <property type="term" value="F:phosphatidyltransferase activity"/>
    <property type="evidence" value="ECO:0007669"/>
    <property type="project" value="UniProtKB-ARBA"/>
</dbReference>
<gene>
    <name evidence="2" type="ORF">HDF14_003049</name>
</gene>
<evidence type="ECO:0000313" key="2">
    <source>
        <dbReference type="EMBL" id="MBB5329431.1"/>
    </source>
</evidence>
<comment type="caution">
    <text evidence="2">The sequence shown here is derived from an EMBL/GenBank/DDBJ whole genome shotgun (WGS) entry which is preliminary data.</text>
</comment>
<proteinExistence type="predicted"/>